<dbReference type="Gene3D" id="1.10.10.10">
    <property type="entry name" value="Winged helix-like DNA-binding domain superfamily/Winged helix DNA-binding domain"/>
    <property type="match status" value="1"/>
</dbReference>
<keyword evidence="1 3" id="KW-0597">Phosphoprotein</keyword>
<dbReference type="PROSITE" id="PS50043">
    <property type="entry name" value="HTH_LUXR_2"/>
    <property type="match status" value="1"/>
</dbReference>
<dbReference type="CDD" id="cd06170">
    <property type="entry name" value="LuxR_C_like"/>
    <property type="match status" value="1"/>
</dbReference>
<dbReference type="Proteomes" id="UP000806285">
    <property type="component" value="Unassembled WGS sequence"/>
</dbReference>
<dbReference type="PRINTS" id="PR00038">
    <property type="entry name" value="HTHLUXR"/>
</dbReference>
<dbReference type="SUPFAM" id="SSF46894">
    <property type="entry name" value="C-terminal effector domain of the bipartite response regulators"/>
    <property type="match status" value="1"/>
</dbReference>
<evidence type="ECO:0000259" key="5">
    <source>
        <dbReference type="PROSITE" id="PS50110"/>
    </source>
</evidence>
<dbReference type="EMBL" id="JADDIV010000004">
    <property type="protein sequence ID" value="MBE7368520.1"/>
    <property type="molecule type" value="Genomic_DNA"/>
</dbReference>
<dbReference type="InterPro" id="IPR016032">
    <property type="entry name" value="Sig_transdc_resp-reg_C-effctor"/>
</dbReference>
<dbReference type="PROSITE" id="PS50110">
    <property type="entry name" value="RESPONSE_REGULATORY"/>
    <property type="match status" value="1"/>
</dbReference>
<feature type="domain" description="Response regulatory" evidence="5">
    <location>
        <begin position="2"/>
        <end position="118"/>
    </location>
</feature>
<dbReference type="InterPro" id="IPR011006">
    <property type="entry name" value="CheY-like_superfamily"/>
</dbReference>
<evidence type="ECO:0000313" key="7">
    <source>
        <dbReference type="Proteomes" id="UP000806285"/>
    </source>
</evidence>
<dbReference type="InterPro" id="IPR036388">
    <property type="entry name" value="WH-like_DNA-bd_sf"/>
</dbReference>
<gene>
    <name evidence="6" type="ORF">IM787_13255</name>
</gene>
<dbReference type="InterPro" id="IPR000792">
    <property type="entry name" value="Tscrpt_reg_LuxR_C"/>
</dbReference>
<dbReference type="InterPro" id="IPR051015">
    <property type="entry name" value="EvgA-like"/>
</dbReference>
<keyword evidence="2" id="KW-0238">DNA-binding</keyword>
<reference evidence="6 7" key="1">
    <citation type="submission" date="2020-10" db="EMBL/GenBank/DDBJ databases">
        <title>Ramlibacter sp. HM2 16S ribosomal RNA gene Genome sequencing and assembly.</title>
        <authorList>
            <person name="Kang M."/>
        </authorList>
    </citation>
    <scope>NUCLEOTIDE SEQUENCE [LARGE SCALE GENOMIC DNA]</scope>
    <source>
        <strain evidence="6 7">HM2</strain>
    </source>
</reference>
<feature type="domain" description="HTH luxR-type" evidence="4">
    <location>
        <begin position="144"/>
        <end position="211"/>
    </location>
</feature>
<accession>A0ABR9S4T3</accession>
<dbReference type="CDD" id="cd17535">
    <property type="entry name" value="REC_NarL-like"/>
    <property type="match status" value="1"/>
</dbReference>
<evidence type="ECO:0000256" key="1">
    <source>
        <dbReference type="ARBA" id="ARBA00022553"/>
    </source>
</evidence>
<dbReference type="PANTHER" id="PTHR45566">
    <property type="entry name" value="HTH-TYPE TRANSCRIPTIONAL REGULATOR YHJB-RELATED"/>
    <property type="match status" value="1"/>
</dbReference>
<dbReference type="SMART" id="SM00421">
    <property type="entry name" value="HTH_LUXR"/>
    <property type="match status" value="1"/>
</dbReference>
<comment type="caution">
    <text evidence="6">The sequence shown here is derived from an EMBL/GenBank/DDBJ whole genome shotgun (WGS) entry which is preliminary data.</text>
</comment>
<protein>
    <submittedName>
        <fullName evidence="6">Response regulator transcription factor</fullName>
    </submittedName>
</protein>
<feature type="modified residue" description="4-aspartylphosphate" evidence="3">
    <location>
        <position position="54"/>
    </location>
</feature>
<evidence type="ECO:0000259" key="4">
    <source>
        <dbReference type="PROSITE" id="PS50043"/>
    </source>
</evidence>
<dbReference type="PANTHER" id="PTHR45566:SF1">
    <property type="entry name" value="HTH-TYPE TRANSCRIPTIONAL REGULATOR YHJB-RELATED"/>
    <property type="match status" value="1"/>
</dbReference>
<dbReference type="Gene3D" id="3.40.50.2300">
    <property type="match status" value="1"/>
</dbReference>
<dbReference type="InterPro" id="IPR058245">
    <property type="entry name" value="NreC/VraR/RcsB-like_REC"/>
</dbReference>
<dbReference type="Pfam" id="PF00072">
    <property type="entry name" value="Response_reg"/>
    <property type="match status" value="1"/>
</dbReference>
<name>A0ABR9S4T3_9BURK</name>
<evidence type="ECO:0000256" key="2">
    <source>
        <dbReference type="ARBA" id="ARBA00023125"/>
    </source>
</evidence>
<dbReference type="Pfam" id="PF00196">
    <property type="entry name" value="GerE"/>
    <property type="match status" value="1"/>
</dbReference>
<dbReference type="RefSeq" id="WP_193677162.1">
    <property type="nucleotide sequence ID" value="NZ_JADDIV010000004.1"/>
</dbReference>
<dbReference type="SUPFAM" id="SSF52172">
    <property type="entry name" value="CheY-like"/>
    <property type="match status" value="1"/>
</dbReference>
<evidence type="ECO:0000256" key="3">
    <source>
        <dbReference type="PROSITE-ProRule" id="PRU00169"/>
    </source>
</evidence>
<dbReference type="InterPro" id="IPR001789">
    <property type="entry name" value="Sig_transdc_resp-reg_receiver"/>
</dbReference>
<proteinExistence type="predicted"/>
<sequence>MKLLLVDDHALFRTGMDLLLHHLHPEMDVLHASSVVEALATIRREPAIDLVLLDLHMPGMTGLDALLHMRQHETPPIVVLSGSEDLQVVWKAIDAGAMGFIQKQSDAETLRAALSVVLNGGITIPQVCLTETGRRAAHARDLTPKQRMQELGVSERQMQVLAKLAYGKPNKVIARELGISEATVKTHLSAVFDALKVSNRTQAVFALARLEIGPQELEA</sequence>
<dbReference type="SMART" id="SM00448">
    <property type="entry name" value="REC"/>
    <property type="match status" value="1"/>
</dbReference>
<organism evidence="6 7">
    <name type="scientific">Ramlibacter pallidus</name>
    <dbReference type="NCBI Taxonomy" id="2780087"/>
    <lineage>
        <taxon>Bacteria</taxon>
        <taxon>Pseudomonadati</taxon>
        <taxon>Pseudomonadota</taxon>
        <taxon>Betaproteobacteria</taxon>
        <taxon>Burkholderiales</taxon>
        <taxon>Comamonadaceae</taxon>
        <taxon>Ramlibacter</taxon>
    </lineage>
</organism>
<evidence type="ECO:0000313" key="6">
    <source>
        <dbReference type="EMBL" id="MBE7368520.1"/>
    </source>
</evidence>
<keyword evidence="7" id="KW-1185">Reference proteome</keyword>